<dbReference type="PROSITE" id="PS51722">
    <property type="entry name" value="G_TR_2"/>
    <property type="match status" value="1"/>
</dbReference>
<organism evidence="16 17">
    <name type="scientific">Temnothorax longispinosus</name>
    <dbReference type="NCBI Taxonomy" id="300112"/>
    <lineage>
        <taxon>Eukaryota</taxon>
        <taxon>Metazoa</taxon>
        <taxon>Ecdysozoa</taxon>
        <taxon>Arthropoda</taxon>
        <taxon>Hexapoda</taxon>
        <taxon>Insecta</taxon>
        <taxon>Pterygota</taxon>
        <taxon>Neoptera</taxon>
        <taxon>Endopterygota</taxon>
        <taxon>Hymenoptera</taxon>
        <taxon>Apocrita</taxon>
        <taxon>Aculeata</taxon>
        <taxon>Formicoidea</taxon>
        <taxon>Formicidae</taxon>
        <taxon>Myrmicinae</taxon>
        <taxon>Temnothorax</taxon>
    </lineage>
</organism>
<dbReference type="CDD" id="cd01890">
    <property type="entry name" value="LepA"/>
    <property type="match status" value="1"/>
</dbReference>
<evidence type="ECO:0000313" key="17">
    <source>
        <dbReference type="Proteomes" id="UP000310200"/>
    </source>
</evidence>
<keyword evidence="4" id="KW-0677">Repeat</keyword>
<evidence type="ECO:0000256" key="9">
    <source>
        <dbReference type="ARBA" id="ARBA00023159"/>
    </source>
</evidence>
<keyword evidence="12" id="KW-0648">Protein biosynthesis</keyword>
<proteinExistence type="inferred from homology"/>
<dbReference type="PROSITE" id="PS00301">
    <property type="entry name" value="G_TR_1"/>
    <property type="match status" value="1"/>
</dbReference>
<dbReference type="InterPro" id="IPR006297">
    <property type="entry name" value="EF-4"/>
</dbReference>
<evidence type="ECO:0000313" key="16">
    <source>
        <dbReference type="EMBL" id="TGZ45685.1"/>
    </source>
</evidence>
<keyword evidence="12" id="KW-0496">Mitochondrion</keyword>
<evidence type="ECO:0000256" key="1">
    <source>
        <dbReference type="ARBA" id="ARBA00004123"/>
    </source>
</evidence>
<dbReference type="GO" id="GO:0045727">
    <property type="term" value="P:positive regulation of translation"/>
    <property type="evidence" value="ECO:0007669"/>
    <property type="project" value="UniProtKB-UniRule"/>
</dbReference>
<dbReference type="Pfam" id="PF00679">
    <property type="entry name" value="EFG_C"/>
    <property type="match status" value="1"/>
</dbReference>
<keyword evidence="9 13" id="KW-0010">Activator</keyword>
<evidence type="ECO:0000256" key="3">
    <source>
        <dbReference type="ARBA" id="ARBA00007813"/>
    </source>
</evidence>
<dbReference type="Gene3D" id="3.30.70.240">
    <property type="match status" value="1"/>
</dbReference>
<evidence type="ECO:0000259" key="15">
    <source>
        <dbReference type="PROSITE" id="PS51722"/>
    </source>
</evidence>
<dbReference type="Pfam" id="PF06421">
    <property type="entry name" value="LepA_C"/>
    <property type="match status" value="1"/>
</dbReference>
<keyword evidence="12" id="KW-0999">Mitochondrion inner membrane</keyword>
<evidence type="ECO:0000256" key="14">
    <source>
        <dbReference type="SAM" id="MobiDB-lite"/>
    </source>
</evidence>
<keyword evidence="12" id="KW-0472">Membrane</keyword>
<dbReference type="FunFam" id="2.40.30.10:FF:000015">
    <property type="entry name" value="Translation factor GUF1, mitochondrial"/>
    <property type="match status" value="1"/>
</dbReference>
<dbReference type="GO" id="GO:0070847">
    <property type="term" value="C:core mediator complex"/>
    <property type="evidence" value="ECO:0007669"/>
    <property type="project" value="TreeGrafter"/>
</dbReference>
<dbReference type="InterPro" id="IPR055113">
    <property type="entry name" value="Med14_RM2"/>
</dbReference>
<evidence type="ECO:0000256" key="10">
    <source>
        <dbReference type="ARBA" id="ARBA00023163"/>
    </source>
</evidence>
<feature type="region of interest" description="Disordered" evidence="14">
    <location>
        <begin position="1503"/>
        <end position="1717"/>
    </location>
</feature>
<dbReference type="Pfam" id="PF22984">
    <property type="entry name" value="RM6_Med14"/>
    <property type="match status" value="1"/>
</dbReference>
<dbReference type="InterPro" id="IPR055107">
    <property type="entry name" value="Med14_RM8"/>
</dbReference>
<dbReference type="Pfam" id="PF22983">
    <property type="entry name" value="RM8_Med14"/>
    <property type="match status" value="1"/>
</dbReference>
<comment type="function">
    <text evidence="12">Promotes mitochondrial protein synthesis. May act as a fidelity factor of the translation reaction, by catalyzing a one-codon backward translocation of tRNAs on improperly translocated ribosomes. Binds to mitochondrial ribosomes in a GTP-dependent manner.</text>
</comment>
<dbReference type="InterPro" id="IPR035654">
    <property type="entry name" value="LepA_IV"/>
</dbReference>
<dbReference type="GO" id="GO:0003712">
    <property type="term" value="F:transcription coregulator activity"/>
    <property type="evidence" value="ECO:0007669"/>
    <property type="project" value="UniProtKB-UniRule"/>
</dbReference>
<dbReference type="Pfam" id="PF00009">
    <property type="entry name" value="GTP_EFTU"/>
    <property type="match status" value="1"/>
</dbReference>
<dbReference type="NCBIfam" id="TIGR01393">
    <property type="entry name" value="lepA"/>
    <property type="match status" value="1"/>
</dbReference>
<feature type="compositionally biased region" description="Polar residues" evidence="14">
    <location>
        <begin position="1636"/>
        <end position="1648"/>
    </location>
</feature>
<evidence type="ECO:0000256" key="11">
    <source>
        <dbReference type="ARBA" id="ARBA00023242"/>
    </source>
</evidence>
<dbReference type="PRINTS" id="PR00315">
    <property type="entry name" value="ELONGATNFCT"/>
</dbReference>
<dbReference type="InterPro" id="IPR035647">
    <property type="entry name" value="EFG_III/V"/>
</dbReference>
<dbReference type="EMBL" id="QBLH01003084">
    <property type="protein sequence ID" value="TGZ45685.1"/>
    <property type="molecule type" value="Genomic_DNA"/>
</dbReference>
<dbReference type="InterPro" id="IPR056878">
    <property type="entry name" value="RM5_Med14"/>
</dbReference>
<dbReference type="InterPro" id="IPR031157">
    <property type="entry name" value="G_TR_CS"/>
</dbReference>
<dbReference type="Pfam" id="PF08638">
    <property type="entry name" value="Med14"/>
    <property type="match status" value="1"/>
</dbReference>
<dbReference type="SUPFAM" id="SSF52540">
    <property type="entry name" value="P-loop containing nucleoside triphosphate hydrolases"/>
    <property type="match status" value="1"/>
</dbReference>
<dbReference type="Gene3D" id="3.30.70.870">
    <property type="entry name" value="Elongation Factor G (Translational Gtpase), domain 3"/>
    <property type="match status" value="1"/>
</dbReference>
<dbReference type="InterPro" id="IPR005225">
    <property type="entry name" value="Small_GTP-bd"/>
</dbReference>
<feature type="binding site" evidence="12">
    <location>
        <begin position="61"/>
        <end position="68"/>
    </location>
    <ligand>
        <name>GTP</name>
        <dbReference type="ChEBI" id="CHEBI:37565"/>
    </ligand>
</feature>
<keyword evidence="17" id="KW-1185">Reference proteome</keyword>
<dbReference type="GO" id="GO:0006412">
    <property type="term" value="P:translation"/>
    <property type="evidence" value="ECO:0007669"/>
    <property type="project" value="UniProtKB-KW"/>
</dbReference>
<evidence type="ECO:0000256" key="6">
    <source>
        <dbReference type="ARBA" id="ARBA00022801"/>
    </source>
</evidence>
<dbReference type="CDD" id="cd03709">
    <property type="entry name" value="lepA_C"/>
    <property type="match status" value="1"/>
</dbReference>
<evidence type="ECO:0000256" key="7">
    <source>
        <dbReference type="ARBA" id="ARBA00023015"/>
    </source>
</evidence>
<dbReference type="InterPro" id="IPR013947">
    <property type="entry name" value="Mediator_Med14"/>
</dbReference>
<feature type="domain" description="Tr-type G" evidence="15">
    <location>
        <begin position="52"/>
        <end position="232"/>
    </location>
</feature>
<sequence>MRNAILNSLCTEIIRTVRNAKLFKPQRKWTYSSSRRFSKEATSDVEYDVPVEAIRNFSIVAHVDHGKSTLADRLLELTGAIKANSGKQVLDNLQVERERGITVKAQTASLFHSYRGKRYLLNLIDTPGHVDFSAEVHRSLAPCQGVVLLVDANDGVQAQTVANYYLAREKNLVIIPVINKVDLKNANPEKVKEQLQILLDTDEVDVIKISAKLGTGVDQVLDAVVERIPPPTVARDEPFRALIFDSWYDKHKGAISLIYVKDGSLSVGKQISSAHMKKSYEVRNIFLLRPHAENVKTIFAGQVGAVSCNMKSKEAHIGDTLHLRNQSVEPLEGFKPPKPMVFSGVYPMDQSQFVSLQAAIDKLALNDSAVNATLESSAALGRGWRIGFLGLLHMEVFIQRLEQEYGAQPIVTAPAVTYKAKILGSKNITKYQGDTVIFNNPVHFPDPQIVSEFYEPMIIATIITPDTYVREIMSLCREKRGVEKLTKTIGGDRLMLQYVMPLNEVILDFHDCLKSMSSGYASFDYEDYDYEPADIVKLNVLLNGKLVEELCTIVHRSKASETGKKLCVKLHETIPRQLFEIAIQAAVGAKVIARETLKPYKKDVTAKLVKEISTGIHQVEIFCIKSDTKMAPVPLEGHQTPVTNNIPQEGNRGGSISLGMLIDFIIQRTYHELTVLAELLPRKTDMERKIEIYNFSARTRQLYVRLLALVKWANSASKVDKSTHIMAFLDKQSLLFVDTADMLARMARETLVHARLPNFHIPAAVEVLTTGTYGRLPACIRERIVPPDPITPSEKRSTLQRLNQVIQHRLVTGNLLPQMRNLKIEAGRVTFLVEQEFSVSLTVMGDGPTVPWRLLELEILVSDRETGDGKALVHPLQTRYVHQVVQSRLAESTNPLSEVYHILHYFCQSLQLEVLYSQTLRLIRDRLDDHIHVDEYTPGKCLSISYWRELTSKDPRSELGYRLTVQVDQHDPARPLAVVHIPSLGSKESEIAHRAIRSDQLSMECLLVHTIYIRTRSRLSELKQELQTMLKDVECTLAGSPAILSVPILQPCLRAELLLVTVDTHTGMLQCHVPQYDAPLVPELTTALNGDHSRLPTLISELRFWITQRRCEKTLQHLPATSHERLPVLHHPDHPMSKISRHRMFVQLHRHPTVILLTRREIAHQGLQVEANATALVLKLVQLPPPLPSMTTSSAWHALLKRLLSVSIRVQGKGMAKTWTVEFVFFGSPLSSSHSKEQGIDIVSVCLRRPVYFQYEMGMADTVSRTVDALLNDWAQIVHLYSIVQDLAEYFKMEKYNLRNMVSIKSYSYSKLVLAYGPNQGATVTVQWSTNDKAFKMVFGRSKFSTLISNFECLLDENCVMTRVSLVSLGPTNPVTNAHSIMKEQLEAHLNRHTNLAQIIHILNETLQPLTSINKLPSIPQLCVHARPRVPVQTFTIMPQCVTLVRIAYQGMYCLELRMRGGGLVSLRDGAYSRFDRSNVVDEFTPTQGLKAFLSKYVDENAVSRRRSQSEDDNPPSPVTMDSDGTGGNVGFLGHHRSGPQSPAQQREGLRFHPPLTPPSGSNPHTPASPHTANISQANQHQSFGSSPATSFNLASPPSLPPNTPNMLPHPSPGSGLVANSPLNPMHVPSPAGLMPTSSPGPCSNVQVGHSPAGSFMQTGHIDGSPFPASQSMASPAASNWPGSPSVPRPSPARPGQNPSHAALHSPQASDHKTGSHISRVLPQRSWAGAVPTLLTHEALELLCCPSIHPSNLPGPDMSPLERFLGCVYMRRQLQRFIQMDDCLTGISAEPGVVHFKAESLQCRVGLNPQHFQSLHIKVLSLPEYKDQWSLEELQIIEKFFDNRVAAPPYKHNTLSGFGRMLNVRFKVLKDFVQIMKLELVPGLVQQQQLKWSVQLCLRIPPSAGPIVPPGTEGVHVCRSKILFFVSIIRVLYVVVEVHFTLNQSLNLWRLQLQITRMGIPYQGETPSLVLPFVYDVTTNLTQLAERRDLSPPPTALTAASMQLKRFAEYGANQSECSLFPAVRDLLANFTLPTEPQVMPQVGPPPAGNQVPTQQIQNTTMQMHSPMAGGQGPPQGPYGIQGMQPMGMMGGPPQ</sequence>
<keyword evidence="5 12" id="KW-0547">Nucleotide-binding</keyword>
<dbReference type="FunFam" id="3.30.70.240:FF:000007">
    <property type="entry name" value="Translation factor GUF1, mitochondrial"/>
    <property type="match status" value="1"/>
</dbReference>
<feature type="compositionally biased region" description="Low complexity" evidence="14">
    <location>
        <begin position="1665"/>
        <end position="1684"/>
    </location>
</feature>
<dbReference type="Gene3D" id="3.30.70.2570">
    <property type="entry name" value="Elongation factor 4, C-terminal domain"/>
    <property type="match status" value="1"/>
</dbReference>
<dbReference type="EC" id="3.6.5.n1" evidence="12"/>
<dbReference type="InterPro" id="IPR000795">
    <property type="entry name" value="T_Tr_GTP-bd_dom"/>
</dbReference>
<dbReference type="Pfam" id="PF25065">
    <property type="entry name" value="RM3_Med14"/>
    <property type="match status" value="1"/>
</dbReference>
<evidence type="ECO:0000256" key="4">
    <source>
        <dbReference type="ARBA" id="ARBA00022737"/>
    </source>
</evidence>
<reference evidence="16 17" key="1">
    <citation type="journal article" date="2019" name="Philos. Trans. R. Soc. Lond., B, Biol. Sci.">
        <title>Ant behaviour and brain gene expression of defending hosts depend on the ecological success of the intruding social parasite.</title>
        <authorList>
            <person name="Kaur R."/>
            <person name="Stoldt M."/>
            <person name="Jongepier E."/>
            <person name="Feldmeyer B."/>
            <person name="Menzel F."/>
            <person name="Bornberg-Bauer E."/>
            <person name="Foitzik S."/>
        </authorList>
    </citation>
    <scope>NUCLEOTIDE SEQUENCE [LARGE SCALE GENOMIC DNA]</scope>
    <source>
        <tissue evidence="16">Whole body</tissue>
    </source>
</reference>
<evidence type="ECO:0000256" key="12">
    <source>
        <dbReference type="HAMAP-Rule" id="MF_03137"/>
    </source>
</evidence>
<dbReference type="PANTHER" id="PTHR12809:SF2">
    <property type="entry name" value="MEDIATOR OF RNA POLYMERASE II TRANSCRIPTION SUBUNIT 14"/>
    <property type="match status" value="1"/>
</dbReference>
<dbReference type="Pfam" id="PF25069">
    <property type="entry name" value="Med14_C"/>
    <property type="match status" value="2"/>
</dbReference>
<dbReference type="GO" id="GO:0016592">
    <property type="term" value="C:mediator complex"/>
    <property type="evidence" value="ECO:0007669"/>
    <property type="project" value="UniProtKB-UniRule"/>
</dbReference>
<dbReference type="HAMAP" id="MF_00071">
    <property type="entry name" value="LepA"/>
    <property type="match status" value="1"/>
</dbReference>
<dbReference type="FunFam" id="3.40.50.300:FF:000078">
    <property type="entry name" value="Elongation factor 4"/>
    <property type="match status" value="1"/>
</dbReference>
<dbReference type="GO" id="GO:0043022">
    <property type="term" value="F:ribosome binding"/>
    <property type="evidence" value="ECO:0007669"/>
    <property type="project" value="UniProtKB-UniRule"/>
</dbReference>
<dbReference type="InterPro" id="IPR027417">
    <property type="entry name" value="P-loop_NTPase"/>
</dbReference>
<keyword evidence="10 13" id="KW-0804">Transcription</keyword>
<comment type="similarity">
    <text evidence="12">Belongs to the GTP-binding elongation factor family. LepA subfamily.</text>
</comment>
<evidence type="ECO:0000256" key="2">
    <source>
        <dbReference type="ARBA" id="ARBA00005454"/>
    </source>
</evidence>
<dbReference type="GO" id="GO:0003924">
    <property type="term" value="F:GTPase activity"/>
    <property type="evidence" value="ECO:0007669"/>
    <property type="project" value="UniProtKB-UniRule"/>
</dbReference>
<feature type="compositionally biased region" description="Pro residues" evidence="14">
    <location>
        <begin position="1598"/>
        <end position="1612"/>
    </location>
</feature>
<evidence type="ECO:0000256" key="8">
    <source>
        <dbReference type="ARBA" id="ARBA00023134"/>
    </source>
</evidence>
<dbReference type="GO" id="GO:0005759">
    <property type="term" value="C:mitochondrial matrix"/>
    <property type="evidence" value="ECO:0007669"/>
    <property type="project" value="UniProtKB-UniRule"/>
</dbReference>
<dbReference type="SUPFAM" id="SSF54980">
    <property type="entry name" value="EF-G C-terminal domain-like"/>
    <property type="match status" value="2"/>
</dbReference>
<dbReference type="Gene3D" id="2.40.30.10">
    <property type="entry name" value="Translation factors"/>
    <property type="match status" value="1"/>
</dbReference>
<evidence type="ECO:0000256" key="5">
    <source>
        <dbReference type="ARBA" id="ARBA00022741"/>
    </source>
</evidence>
<dbReference type="FunFam" id="3.30.70.870:FF:000004">
    <property type="entry name" value="Translation factor GUF1, mitochondrial"/>
    <property type="match status" value="1"/>
</dbReference>
<comment type="catalytic activity">
    <reaction evidence="12">
        <text>GTP + H2O = GDP + phosphate + H(+)</text>
        <dbReference type="Rhea" id="RHEA:19669"/>
        <dbReference type="ChEBI" id="CHEBI:15377"/>
        <dbReference type="ChEBI" id="CHEBI:15378"/>
        <dbReference type="ChEBI" id="CHEBI:37565"/>
        <dbReference type="ChEBI" id="CHEBI:43474"/>
        <dbReference type="ChEBI" id="CHEBI:58189"/>
        <dbReference type="EC" id="3.6.5.n1"/>
    </reaction>
</comment>
<comment type="subunit">
    <text evidence="13">Component of the Mediator complex.</text>
</comment>
<dbReference type="InterPro" id="IPR000640">
    <property type="entry name" value="EFG_V-like"/>
</dbReference>
<keyword evidence="11 13" id="KW-0539">Nucleus</keyword>
<comment type="similarity">
    <text evidence="3 13">Belongs to the Mediator complex subunit 14 family.</text>
</comment>
<keyword evidence="6 12" id="KW-0378">Hydrolase</keyword>
<dbReference type="InterPro" id="IPR056879">
    <property type="entry name" value="RM3_Med14"/>
</dbReference>
<dbReference type="FunFam" id="3.30.70.2570:FF:000001">
    <property type="entry name" value="Translation factor GUF1, mitochondrial"/>
    <property type="match status" value="1"/>
</dbReference>
<feature type="binding site" evidence="12">
    <location>
        <begin position="179"/>
        <end position="182"/>
    </location>
    <ligand>
        <name>GTP</name>
        <dbReference type="ChEBI" id="CHEBI:37565"/>
    </ligand>
</feature>
<dbReference type="InterPro" id="IPR038363">
    <property type="entry name" value="LepA_C_sf"/>
</dbReference>
<dbReference type="InterPro" id="IPR055122">
    <property type="entry name" value="Med14_N"/>
</dbReference>
<dbReference type="InterPro" id="IPR055114">
    <property type="entry name" value="Med14_RM6"/>
</dbReference>
<protein>
    <recommendedName>
        <fullName evidence="12">Translation factor GUF1 homolog, mitochondrial</fullName>
        <ecNumber evidence="12">3.6.5.n1</ecNumber>
    </recommendedName>
    <alternativeName>
        <fullName evidence="12">Elongation factor 4 homolog</fullName>
        <shortName evidence="12">EF-4</shortName>
    </alternativeName>
    <alternativeName>
        <fullName evidence="12">GTPase GUF1 homolog</fullName>
    </alternativeName>
    <alternativeName>
        <fullName evidence="12">Ribosomal back-translocase</fullName>
    </alternativeName>
</protein>
<dbReference type="GO" id="GO:0005743">
    <property type="term" value="C:mitochondrial inner membrane"/>
    <property type="evidence" value="ECO:0007669"/>
    <property type="project" value="UniProtKB-SubCell"/>
</dbReference>
<dbReference type="InterPro" id="IPR056877">
    <property type="entry name" value="Med14_C"/>
</dbReference>
<dbReference type="PANTHER" id="PTHR12809">
    <property type="entry name" value="MEDIATOR COMPLEX SUBUNIT"/>
    <property type="match status" value="1"/>
</dbReference>
<comment type="caution">
    <text evidence="16">The sequence shown here is derived from an EMBL/GenBank/DDBJ whole genome shotgun (WGS) entry which is preliminary data.</text>
</comment>
<dbReference type="NCBIfam" id="TIGR00231">
    <property type="entry name" value="small_GTP"/>
    <property type="match status" value="1"/>
</dbReference>
<name>A0A4S2K8E8_9HYME</name>
<keyword evidence="7 13" id="KW-0805">Transcription regulation</keyword>
<evidence type="ECO:0000256" key="13">
    <source>
        <dbReference type="RuleBase" id="RU365082"/>
    </source>
</evidence>
<gene>
    <name evidence="16" type="ORF">DBV15_07912</name>
</gene>
<dbReference type="InterPro" id="IPR013842">
    <property type="entry name" value="LepA_CTD"/>
</dbReference>
<accession>A0A4S2K8E8</accession>
<dbReference type="SUPFAM" id="SSF50447">
    <property type="entry name" value="Translation proteins"/>
    <property type="match status" value="1"/>
</dbReference>
<dbReference type="GO" id="GO:0006357">
    <property type="term" value="P:regulation of transcription by RNA polymerase II"/>
    <property type="evidence" value="ECO:0007669"/>
    <property type="project" value="InterPro"/>
</dbReference>
<dbReference type="Pfam" id="PF22981">
    <property type="entry name" value="RM2_Med14"/>
    <property type="match status" value="1"/>
</dbReference>
<dbReference type="CDD" id="cd03699">
    <property type="entry name" value="EF4_II"/>
    <property type="match status" value="1"/>
</dbReference>
<comment type="subcellular location">
    <subcellularLocation>
        <location evidence="12">Mitochondrion inner membrane</location>
        <topology evidence="12">Peripheral membrane protein</topology>
        <orientation evidence="12">Matrix side</orientation>
    </subcellularLocation>
    <subcellularLocation>
        <location evidence="1 13">Nucleus</location>
    </subcellularLocation>
</comment>
<comment type="function">
    <text evidence="13">Component of the Mediator complex, a coactivator involved in the regulated transcription of nearly all RNA polymerase II-dependent genes. Mediator functions as a bridge to convey information from gene-specific regulatory proteins to the basal RNA polymerase II transcription machinery. Mediator is recruited to promoters by direct interactions with regulatory proteins and serves as a scaffold for the assembly of a functional preinitiation complex with RNA polymerase II and the general transcription factors.</text>
</comment>
<dbReference type="Gene3D" id="3.40.50.300">
    <property type="entry name" value="P-loop containing nucleotide triphosphate hydrolases"/>
    <property type="match status" value="1"/>
</dbReference>
<dbReference type="Proteomes" id="UP000310200">
    <property type="component" value="Unassembled WGS sequence"/>
</dbReference>
<dbReference type="GO" id="GO:0005525">
    <property type="term" value="F:GTP binding"/>
    <property type="evidence" value="ECO:0007669"/>
    <property type="project" value="UniProtKB-UniRule"/>
</dbReference>
<feature type="binding site" evidence="12">
    <location>
        <begin position="125"/>
        <end position="129"/>
    </location>
    <ligand>
        <name>GTP</name>
        <dbReference type="ChEBI" id="CHEBI:37565"/>
    </ligand>
</feature>
<dbReference type="Pfam" id="PF25067">
    <property type="entry name" value="RM5_Med14"/>
    <property type="match status" value="1"/>
</dbReference>
<dbReference type="InterPro" id="IPR009000">
    <property type="entry name" value="Transl_B-barrel_sf"/>
</dbReference>
<comment type="similarity">
    <text evidence="2">Belongs to the TRAFAC class translation factor GTPase superfamily. Classic translation factor GTPase family. LepA subfamily.</text>
</comment>
<dbReference type="STRING" id="300112.A0A4S2K8E8"/>
<dbReference type="CDD" id="cd16260">
    <property type="entry name" value="EF4_III"/>
    <property type="match status" value="1"/>
</dbReference>
<keyword evidence="8 12" id="KW-0342">GTP-binding</keyword>
<feature type="compositionally biased region" description="Polar residues" evidence="14">
    <location>
        <begin position="1559"/>
        <end position="1596"/>
    </location>
</feature>